<gene>
    <name evidence="1" type="ORF">LEP1GSC199_1649</name>
</gene>
<reference evidence="1 2" key="1">
    <citation type="submission" date="2013-03" db="EMBL/GenBank/DDBJ databases">
        <authorList>
            <person name="Harkins D.M."/>
            <person name="Durkin A.S."/>
            <person name="Brinkac L.M."/>
            <person name="Haft D.H."/>
            <person name="Selengut J.D."/>
            <person name="Sanka R."/>
            <person name="DePew J."/>
            <person name="Purushe J."/>
            <person name="Galloway R.L."/>
            <person name="Vinetz J.M."/>
            <person name="Sutton G.G."/>
            <person name="Nierman W.C."/>
            <person name="Fouts D.E."/>
        </authorList>
    </citation>
    <scope>NUCLEOTIDE SEQUENCE [LARGE SCALE GENOMIC DNA]</scope>
    <source>
        <strain evidence="1 2">Waz Holland</strain>
    </source>
</reference>
<evidence type="ECO:0000313" key="1">
    <source>
        <dbReference type="EMBL" id="EMY68866.1"/>
    </source>
</evidence>
<proteinExistence type="predicted"/>
<evidence type="ECO:0000313" key="2">
    <source>
        <dbReference type="Proteomes" id="UP000012227"/>
    </source>
</evidence>
<accession>N1WAH1</accession>
<name>N1WAH1_9LEPT</name>
<dbReference type="Proteomes" id="UP000012227">
    <property type="component" value="Unassembled WGS sequence"/>
</dbReference>
<dbReference type="EMBL" id="AOGY02000065">
    <property type="protein sequence ID" value="EMY68866.1"/>
    <property type="molecule type" value="Genomic_DNA"/>
</dbReference>
<protein>
    <submittedName>
        <fullName evidence="1">Uncharacterized protein</fullName>
    </submittedName>
</protein>
<dbReference type="AlphaFoldDB" id="N1WAH1"/>
<comment type="caution">
    <text evidence="1">The sequence shown here is derived from an EMBL/GenBank/DDBJ whole genome shotgun (WGS) entry which is preliminary data.</text>
</comment>
<organism evidence="1 2">
    <name type="scientific">Leptospira vanthielii serovar Holland str. Waz Holland = ATCC 700522</name>
    <dbReference type="NCBI Taxonomy" id="1218591"/>
    <lineage>
        <taxon>Bacteria</taxon>
        <taxon>Pseudomonadati</taxon>
        <taxon>Spirochaetota</taxon>
        <taxon>Spirochaetia</taxon>
        <taxon>Leptospirales</taxon>
        <taxon>Leptospiraceae</taxon>
        <taxon>Leptospira</taxon>
    </lineage>
</organism>
<sequence>MELTFAGMPKRSDETREEYENSRTGFLFSYYFCMSSAKKYGTENPF</sequence>